<dbReference type="Proteomes" id="UP001289066">
    <property type="component" value="Unassembled WGS sequence"/>
</dbReference>
<dbReference type="AlphaFoldDB" id="A0AAW9J6T9"/>
<name>A0AAW9J6T9_CLOPF</name>
<evidence type="ECO:0000313" key="1">
    <source>
        <dbReference type="EMBL" id="MDZ5035402.1"/>
    </source>
</evidence>
<feature type="non-terminal residue" evidence="1">
    <location>
        <position position="121"/>
    </location>
</feature>
<dbReference type="EMBL" id="WNVG01001604">
    <property type="protein sequence ID" value="MDZ5035402.1"/>
    <property type="molecule type" value="Genomic_DNA"/>
</dbReference>
<dbReference type="Gene3D" id="1.10.287.950">
    <property type="entry name" value="Methyl-accepting chemotaxis protein"/>
    <property type="match status" value="1"/>
</dbReference>
<proteinExistence type="predicted"/>
<gene>
    <name evidence="1" type="ORF">GNF81_22250</name>
</gene>
<evidence type="ECO:0000313" key="2">
    <source>
        <dbReference type="Proteomes" id="UP001289066"/>
    </source>
</evidence>
<dbReference type="SUPFAM" id="SSF58104">
    <property type="entry name" value="Methyl-accepting chemotaxis protein (MCP) signaling domain"/>
    <property type="match status" value="1"/>
</dbReference>
<organism evidence="1 2">
    <name type="scientific">Clostridium perfringens</name>
    <dbReference type="NCBI Taxonomy" id="1502"/>
    <lineage>
        <taxon>Bacteria</taxon>
        <taxon>Bacillati</taxon>
        <taxon>Bacillota</taxon>
        <taxon>Clostridia</taxon>
        <taxon>Eubacteriales</taxon>
        <taxon>Clostridiaceae</taxon>
        <taxon>Clostridium</taxon>
    </lineage>
</organism>
<comment type="caution">
    <text evidence="1">The sequence shown here is derived from an EMBL/GenBank/DDBJ whole genome shotgun (WGS) entry which is preliminary data.</text>
</comment>
<accession>A0AAW9J6T9</accession>
<reference evidence="1" key="1">
    <citation type="submission" date="2019-11" db="EMBL/GenBank/DDBJ databases">
        <title>Characterization of Clostridium perfringens isolates from swine manure treated agricultural soils.</title>
        <authorList>
            <person name="Wushke S.T."/>
        </authorList>
    </citation>
    <scope>NUCLEOTIDE SEQUENCE</scope>
    <source>
        <strain evidence="1">X15</strain>
    </source>
</reference>
<sequence length="121" mass="13119">MKGSIINILNDIKESSTGIDTQTDKLSVTGDEVLSSSKNISIAINDVSKGTMNQATDLVDITAILQEFSAKLGDMVKIIKDVDVNTINIKSMANNSNDDMENVIESVRNVNKAFNDLILKT</sequence>
<protein>
    <submittedName>
        <fullName evidence="1">Methyl-accepting chemotaxis protein</fullName>
    </submittedName>
</protein>